<evidence type="ECO:0000313" key="5">
    <source>
        <dbReference type="EMBL" id="KAJ5071108.1"/>
    </source>
</evidence>
<feature type="signal peptide" evidence="3">
    <location>
        <begin position="1"/>
        <end position="20"/>
    </location>
</feature>
<keyword evidence="6" id="KW-1185">Reference proteome</keyword>
<dbReference type="EMBL" id="JAPDFW010000091">
    <property type="protein sequence ID" value="KAJ5071108.1"/>
    <property type="molecule type" value="Genomic_DNA"/>
</dbReference>
<dbReference type="PROSITE" id="PS50919">
    <property type="entry name" value="MIR"/>
    <property type="match status" value="3"/>
</dbReference>
<evidence type="ECO:0000259" key="4">
    <source>
        <dbReference type="PROSITE" id="PS50919"/>
    </source>
</evidence>
<feature type="domain" description="MIR" evidence="4">
    <location>
        <begin position="89"/>
        <end position="141"/>
    </location>
</feature>
<keyword evidence="2" id="KW-0677">Repeat</keyword>
<dbReference type="OrthoDB" id="5588846at2759"/>
<dbReference type="PANTHER" id="PTHR46809:SF2">
    <property type="entry name" value="GH21273P"/>
    <property type="match status" value="1"/>
</dbReference>
<accession>A0A9Q0LGL5</accession>
<dbReference type="SUPFAM" id="SSF82109">
    <property type="entry name" value="MIR domain"/>
    <property type="match status" value="1"/>
</dbReference>
<reference evidence="5" key="1">
    <citation type="submission" date="2022-10" db="EMBL/GenBank/DDBJ databases">
        <title>Novel sulphate-reducing endosymbionts in the free-living metamonad Anaeramoeba.</title>
        <authorList>
            <person name="Jerlstrom-Hultqvist J."/>
            <person name="Cepicka I."/>
            <person name="Gallot-Lavallee L."/>
            <person name="Salas-Leiva D."/>
            <person name="Curtis B.A."/>
            <person name="Zahonova K."/>
            <person name="Pipaliya S."/>
            <person name="Dacks J."/>
            <person name="Roger A.J."/>
        </authorList>
    </citation>
    <scope>NUCLEOTIDE SEQUENCE</scope>
    <source>
        <strain evidence="5">BMAN</strain>
    </source>
</reference>
<organism evidence="5 6">
    <name type="scientific">Anaeramoeba ignava</name>
    <name type="common">Anaerobic marine amoeba</name>
    <dbReference type="NCBI Taxonomy" id="1746090"/>
    <lineage>
        <taxon>Eukaryota</taxon>
        <taxon>Metamonada</taxon>
        <taxon>Anaeramoebidae</taxon>
        <taxon>Anaeramoeba</taxon>
    </lineage>
</organism>
<dbReference type="Proteomes" id="UP001149090">
    <property type="component" value="Unassembled WGS sequence"/>
</dbReference>
<gene>
    <name evidence="5" type="ORF">M0811_10592</name>
</gene>
<comment type="caution">
    <text evidence="5">The sequence shown here is derived from an EMBL/GenBank/DDBJ whole genome shotgun (WGS) entry which is preliminary data.</text>
</comment>
<dbReference type="OMA" id="KPQHGTR"/>
<evidence type="ECO:0000256" key="3">
    <source>
        <dbReference type="SAM" id="SignalP"/>
    </source>
</evidence>
<dbReference type="AlphaFoldDB" id="A0A9Q0LGL5"/>
<name>A0A9Q0LGL5_ANAIG</name>
<proteinExistence type="predicted"/>
<feature type="domain" description="MIR" evidence="4">
    <location>
        <begin position="27"/>
        <end position="81"/>
    </location>
</feature>
<evidence type="ECO:0000313" key="6">
    <source>
        <dbReference type="Proteomes" id="UP001149090"/>
    </source>
</evidence>
<keyword evidence="1 3" id="KW-0732">Signal</keyword>
<dbReference type="Pfam" id="PF02815">
    <property type="entry name" value="MIR"/>
    <property type="match status" value="1"/>
</dbReference>
<evidence type="ECO:0000256" key="2">
    <source>
        <dbReference type="ARBA" id="ARBA00022737"/>
    </source>
</evidence>
<dbReference type="SMART" id="SM00472">
    <property type="entry name" value="MIR"/>
    <property type="match status" value="3"/>
</dbReference>
<dbReference type="InterPro" id="IPR016093">
    <property type="entry name" value="MIR_motif"/>
</dbReference>
<dbReference type="Gene3D" id="2.80.10.50">
    <property type="match status" value="1"/>
</dbReference>
<sequence>MTKKIIRIINIIIIITLVASEETKEEKVAITCGSIIKLSNEKTGHRLHSHSVTYGTGSRQQSVTGFPEGNDVNSFWIVRGATGTECKQGEAINDGDIITLEHLVTRKRLHSHPHKSPLSNQQEVSAYDGKDVRDNWIVITQGQWIRDNVVVLKHLDSNQFLHNHLKEYGRPIPHQTEISCVSSSKGKEVKWRVVEGIFFPQIH</sequence>
<protein>
    <submittedName>
        <fullName evidence="5">Stromal cell-derived factor 2-like protein</fullName>
    </submittedName>
</protein>
<dbReference type="PANTHER" id="PTHR46809">
    <property type="entry name" value="STROMAL CELL-DERIVED FACTOR 2-LIKE PROTEIN"/>
    <property type="match status" value="1"/>
</dbReference>
<evidence type="ECO:0000256" key="1">
    <source>
        <dbReference type="ARBA" id="ARBA00022729"/>
    </source>
</evidence>
<dbReference type="InterPro" id="IPR036300">
    <property type="entry name" value="MIR_dom_sf"/>
</dbReference>
<feature type="chain" id="PRO_5040404405" evidence="3">
    <location>
        <begin position="21"/>
        <end position="203"/>
    </location>
</feature>
<feature type="domain" description="MIR" evidence="4">
    <location>
        <begin position="141"/>
        <end position="196"/>
    </location>
</feature>